<feature type="transmembrane region" description="Helical" evidence="1">
    <location>
        <begin position="221"/>
        <end position="241"/>
    </location>
</feature>
<comment type="caution">
    <text evidence="3">The sequence shown here is derived from an EMBL/GenBank/DDBJ whole genome shotgun (WGS) entry which is preliminary data.</text>
</comment>
<keyword evidence="3" id="KW-0378">Hydrolase</keyword>
<dbReference type="PANTHER" id="PTHR43798">
    <property type="entry name" value="MONOACYLGLYCEROL LIPASE"/>
    <property type="match status" value="1"/>
</dbReference>
<name>A0ABT2BTW8_9BURK</name>
<evidence type="ECO:0000256" key="1">
    <source>
        <dbReference type="SAM" id="Phobius"/>
    </source>
</evidence>
<dbReference type="InterPro" id="IPR050266">
    <property type="entry name" value="AB_hydrolase_sf"/>
</dbReference>
<proteinExistence type="predicted"/>
<evidence type="ECO:0000259" key="2">
    <source>
        <dbReference type="Pfam" id="PF00561"/>
    </source>
</evidence>
<dbReference type="Proteomes" id="UP001165263">
    <property type="component" value="Unassembled WGS sequence"/>
</dbReference>
<evidence type="ECO:0000313" key="3">
    <source>
        <dbReference type="EMBL" id="MCS0628558.1"/>
    </source>
</evidence>
<keyword evidence="1" id="KW-0472">Membrane</keyword>
<reference evidence="3" key="1">
    <citation type="submission" date="2022-08" db="EMBL/GenBank/DDBJ databases">
        <title>Reclassification of Massilia species as members of the genera Telluria, Duganella, Pseudoduganella, Mokoshia gen. nov. and Zemynaea gen. nov. using orthogonal and non-orthogonal genome-based approaches.</title>
        <authorList>
            <person name="Bowman J.P."/>
        </authorList>
    </citation>
    <scope>NUCLEOTIDE SEQUENCE</scope>
    <source>
        <strain evidence="3">LMG 11547</strain>
    </source>
</reference>
<gene>
    <name evidence="3" type="ORF">NX786_04315</name>
</gene>
<protein>
    <submittedName>
        <fullName evidence="3">Alpha/beta hydrolase</fullName>
    </submittedName>
</protein>
<dbReference type="Gene3D" id="3.40.50.1820">
    <property type="entry name" value="alpha/beta hydrolase"/>
    <property type="match status" value="1"/>
</dbReference>
<dbReference type="EMBL" id="JANUHC010000001">
    <property type="protein sequence ID" value="MCS0628558.1"/>
    <property type="molecule type" value="Genomic_DNA"/>
</dbReference>
<feature type="transmembrane region" description="Helical" evidence="1">
    <location>
        <begin position="32"/>
        <end position="55"/>
    </location>
</feature>
<accession>A0ABT2BTW8</accession>
<organism evidence="3 4">
    <name type="scientific">Telluria mixta</name>
    <dbReference type="NCBI Taxonomy" id="34071"/>
    <lineage>
        <taxon>Bacteria</taxon>
        <taxon>Pseudomonadati</taxon>
        <taxon>Pseudomonadota</taxon>
        <taxon>Betaproteobacteria</taxon>
        <taxon>Burkholderiales</taxon>
        <taxon>Oxalobacteraceae</taxon>
        <taxon>Telluria group</taxon>
        <taxon>Telluria</taxon>
    </lineage>
</organism>
<dbReference type="InterPro" id="IPR000073">
    <property type="entry name" value="AB_hydrolase_1"/>
</dbReference>
<feature type="domain" description="AB hydrolase-1" evidence="2">
    <location>
        <begin position="101"/>
        <end position="351"/>
    </location>
</feature>
<evidence type="ECO:0000313" key="4">
    <source>
        <dbReference type="Proteomes" id="UP001165263"/>
    </source>
</evidence>
<dbReference type="RefSeq" id="WP_259447776.1">
    <property type="nucleotide sequence ID" value="NZ_CP119520.1"/>
</dbReference>
<keyword evidence="1" id="KW-0812">Transmembrane</keyword>
<dbReference type="SUPFAM" id="SSF53474">
    <property type="entry name" value="alpha/beta-Hydrolases"/>
    <property type="match status" value="1"/>
</dbReference>
<dbReference type="GO" id="GO:0016787">
    <property type="term" value="F:hydrolase activity"/>
    <property type="evidence" value="ECO:0007669"/>
    <property type="project" value="UniProtKB-KW"/>
</dbReference>
<sequence length="372" mass="40818">MFILPLPFLLSTIASIASLALLAGGIWMVWGWFTGALIAVAWLWSGIASIAWSLFGRMIVLAFYPRGTDSPPTTHADAGQMLDAPDGSRLHIEFDGPADGPVLVLTHGWALDSDAWYSVRRELAQTYRLVLWDLPGLGRSSQPADRRYSIERLAEDLRTVIAQTGNAPVTLVGHSIGGMMMLTLARLHPDLLRTKINGMVLMDTTHTWPLKTVIGGGLMRLLRWPVIEPLLLLTIVLSPLIRLSNFMSYMNGTSHIVNRLTSLSGSVTREQLDFASRYNVKDTPSVIAKGLRAVLRWDETATPGAIRIPVRAITGDVDKLTKPEAGIEISRLAPNADFVRLAPAGHNGLIEQGPRYAEAIRQFMRRTTLAAS</sequence>
<keyword evidence="4" id="KW-1185">Reference proteome</keyword>
<dbReference type="Pfam" id="PF00561">
    <property type="entry name" value="Abhydrolase_1"/>
    <property type="match status" value="1"/>
</dbReference>
<dbReference type="InterPro" id="IPR029058">
    <property type="entry name" value="AB_hydrolase_fold"/>
</dbReference>
<keyword evidence="1" id="KW-1133">Transmembrane helix</keyword>